<accession>A0A6J5V6L6</accession>
<dbReference type="EMBL" id="CAEKDK010000006">
    <property type="protein sequence ID" value="CAB4283862.1"/>
    <property type="molecule type" value="Genomic_DNA"/>
</dbReference>
<evidence type="ECO:0000313" key="1">
    <source>
        <dbReference type="EMBL" id="CAB4283862.1"/>
    </source>
</evidence>
<sequence>MEGGRVNEATKCRMFPTTLKGHAMISFKRLALESIGSFVELRKTTTKAQAIVDFISEFTLSTFVLYVDGASNQQAYEASLVLISFSGAKLSSNDDYVPLASGLIRYEMGKEETRGRRSKEVDLVLMGGNLKMQSHHFVAVRLNDQTGTILGFVVYLALMTTIGFLEVSCGC</sequence>
<reference evidence="1 2" key="1">
    <citation type="submission" date="2020-05" db="EMBL/GenBank/DDBJ databases">
        <authorList>
            <person name="Campoy J."/>
            <person name="Schneeberger K."/>
            <person name="Spophaly S."/>
        </authorList>
    </citation>
    <scope>NUCLEOTIDE SEQUENCE [LARGE SCALE GENOMIC DNA]</scope>
    <source>
        <strain evidence="1">PruArmRojPasFocal</strain>
    </source>
</reference>
<dbReference type="AlphaFoldDB" id="A0A6J5V6L6"/>
<dbReference type="Proteomes" id="UP000507222">
    <property type="component" value="Unassembled WGS sequence"/>
</dbReference>
<protein>
    <submittedName>
        <fullName evidence="1">Uncharacterized protein</fullName>
    </submittedName>
</protein>
<organism evidence="1 2">
    <name type="scientific">Prunus armeniaca</name>
    <name type="common">Apricot</name>
    <name type="synonym">Armeniaca vulgaris</name>
    <dbReference type="NCBI Taxonomy" id="36596"/>
    <lineage>
        <taxon>Eukaryota</taxon>
        <taxon>Viridiplantae</taxon>
        <taxon>Streptophyta</taxon>
        <taxon>Embryophyta</taxon>
        <taxon>Tracheophyta</taxon>
        <taxon>Spermatophyta</taxon>
        <taxon>Magnoliopsida</taxon>
        <taxon>eudicotyledons</taxon>
        <taxon>Gunneridae</taxon>
        <taxon>Pentapetalae</taxon>
        <taxon>rosids</taxon>
        <taxon>fabids</taxon>
        <taxon>Rosales</taxon>
        <taxon>Rosaceae</taxon>
        <taxon>Amygdaloideae</taxon>
        <taxon>Amygdaleae</taxon>
        <taxon>Prunus</taxon>
    </lineage>
</organism>
<evidence type="ECO:0000313" key="2">
    <source>
        <dbReference type="Proteomes" id="UP000507222"/>
    </source>
</evidence>
<proteinExistence type="predicted"/>
<gene>
    <name evidence="1" type="ORF">CURHAP_LOCUS39122</name>
</gene>
<name>A0A6J5V6L6_PRUAR</name>